<dbReference type="PANTHER" id="PTHR37733">
    <property type="entry name" value="SMAD/FHA DOMAIN-CONTAINING PROTEIN"/>
    <property type="match status" value="1"/>
</dbReference>
<evidence type="ECO:0000313" key="3">
    <source>
        <dbReference type="Proteomes" id="UP001279734"/>
    </source>
</evidence>
<organism evidence="2 3">
    <name type="scientific">Nepenthes gracilis</name>
    <name type="common">Slender pitcher plant</name>
    <dbReference type="NCBI Taxonomy" id="150966"/>
    <lineage>
        <taxon>Eukaryota</taxon>
        <taxon>Viridiplantae</taxon>
        <taxon>Streptophyta</taxon>
        <taxon>Embryophyta</taxon>
        <taxon>Tracheophyta</taxon>
        <taxon>Spermatophyta</taxon>
        <taxon>Magnoliopsida</taxon>
        <taxon>eudicotyledons</taxon>
        <taxon>Gunneridae</taxon>
        <taxon>Pentapetalae</taxon>
        <taxon>Caryophyllales</taxon>
        <taxon>Nepenthaceae</taxon>
        <taxon>Nepenthes</taxon>
    </lineage>
</organism>
<dbReference type="EMBL" id="BSYO01000004">
    <property type="protein sequence ID" value="GMH03766.1"/>
    <property type="molecule type" value="Genomic_DNA"/>
</dbReference>
<accession>A0AAD3XGR8</accession>
<keyword evidence="3" id="KW-1185">Reference proteome</keyword>
<feature type="compositionally biased region" description="Acidic residues" evidence="1">
    <location>
        <begin position="276"/>
        <end position="316"/>
    </location>
</feature>
<comment type="caution">
    <text evidence="2">The sequence shown here is derived from an EMBL/GenBank/DDBJ whole genome shotgun (WGS) entry which is preliminary data.</text>
</comment>
<feature type="compositionally biased region" description="Basic residues" evidence="1">
    <location>
        <begin position="206"/>
        <end position="215"/>
    </location>
</feature>
<feature type="compositionally biased region" description="Basic and acidic residues" evidence="1">
    <location>
        <begin position="261"/>
        <end position="275"/>
    </location>
</feature>
<sequence>MEIEGQDGSKMKLKDGAETVFGRGNGFHGKDLTVSRRQVSFQLSSQPRQNGSETGPRVFFEVIGRNPIWVSFKEDGNIRAFKRFERGELGTNDMFCVSSKDPVWLTLKTAEAEGRENKLEIDGREMGLSQSLEIASGFWGNGDLGLESIDVSSIDPIKEFGFLVIGHEFDKYPKRMIRDIKSWNWFLDDPRREESEEESNWNKGMKGLRRKRRKTQGNDDEDWTDEIGDDEQIANERNFRRPKYRTRSIDLGSKTQKNSRNRKDPARKESIRAREEEDEDDETLGGFIVDDDDVEEGEESEDDGEEEEEGLDDDDE</sequence>
<name>A0AAD3XGR8_NEPGR</name>
<feature type="compositionally biased region" description="Acidic residues" evidence="1">
    <location>
        <begin position="218"/>
        <end position="233"/>
    </location>
</feature>
<dbReference type="InterPro" id="IPR008984">
    <property type="entry name" value="SMAD_FHA_dom_sf"/>
</dbReference>
<proteinExistence type="predicted"/>
<reference evidence="2" key="1">
    <citation type="submission" date="2023-05" db="EMBL/GenBank/DDBJ databases">
        <title>Nepenthes gracilis genome sequencing.</title>
        <authorList>
            <person name="Fukushima K."/>
        </authorList>
    </citation>
    <scope>NUCLEOTIDE SEQUENCE</scope>
    <source>
        <strain evidence="2">SING2019-196</strain>
    </source>
</reference>
<feature type="region of interest" description="Disordered" evidence="1">
    <location>
        <begin position="194"/>
        <end position="316"/>
    </location>
</feature>
<dbReference type="Proteomes" id="UP001279734">
    <property type="component" value="Unassembled WGS sequence"/>
</dbReference>
<gene>
    <name evidence="2" type="ORF">Nepgr_005605</name>
</gene>
<dbReference type="AlphaFoldDB" id="A0AAD3XGR8"/>
<dbReference type="CDD" id="cd22671">
    <property type="entry name" value="FHA_APTX-like"/>
    <property type="match status" value="1"/>
</dbReference>
<evidence type="ECO:0000313" key="2">
    <source>
        <dbReference type="EMBL" id="GMH03766.1"/>
    </source>
</evidence>
<dbReference type="PANTHER" id="PTHR37733:SF1">
    <property type="entry name" value="SMAD_FHA DOMAIN-CONTAINING PROTEIN"/>
    <property type="match status" value="1"/>
</dbReference>
<dbReference type="Gene3D" id="2.60.200.20">
    <property type="match status" value="1"/>
</dbReference>
<dbReference type="SUPFAM" id="SSF49879">
    <property type="entry name" value="SMAD/FHA domain"/>
    <property type="match status" value="1"/>
</dbReference>
<evidence type="ECO:0000256" key="1">
    <source>
        <dbReference type="SAM" id="MobiDB-lite"/>
    </source>
</evidence>
<protein>
    <submittedName>
        <fullName evidence="2">Uncharacterized protein</fullName>
    </submittedName>
</protein>